<dbReference type="EMBL" id="CYKH01000526">
    <property type="protein sequence ID" value="CUG04790.1"/>
    <property type="molecule type" value="Genomic_DNA"/>
</dbReference>
<feature type="region of interest" description="Disordered" evidence="1">
    <location>
        <begin position="526"/>
        <end position="580"/>
    </location>
</feature>
<keyword evidence="4" id="KW-1185">Reference proteome</keyword>
<feature type="transmembrane region" description="Helical" evidence="2">
    <location>
        <begin position="175"/>
        <end position="195"/>
    </location>
</feature>
<sequence length="666" mass="71870">MSDQQQVAASPEEEKLVHPVMVRFLYGQYANLFKFALWWTSLAPLTFALFDADPTAIGVGRIVYNVALCVMSPIGGIVCERVHPRKVLLGAASVRFGIWCVLVPLTWVLFDSSWVVTSQSAIWVLFNLFLVFDGASVALSTVLDIDLCGVDIIAGRFGFEVTDHHRNQFNGRQELFFAACFVLFAPGMAFLGLAIHKGFQHLNDSVPSNALEAGTLMGIFFVTFLVATALQFYFFSSLPDDAPAPAGQEESKNNDAASQLSMGEHALNDSASGNGEAPPQEEGPPPSGWEAAKSVPADLLEALKLIWSHPPILFRLIFLGLEIAFEDAAIVVVASQMGITLPWLGDNDSVTGNVWTSVGVAAGKFGGAIASFLMIKYYVPPEEPKKFFPVFVLILLSCTVMFVFPATVDAYENGSISANSARALYLLAFFVYFFLSTLPKLGLMCLFQSMVSQVENGPRIFGFIAIVATTFDALVVMGLSVIFVKQSNIKDALWITAFVYLAHGVLELIVGPLLVLRPLQSIAQSSSPSASSEETRLTSDVGSPARKEAVEDNDALEGTGTYTQRSASVMVKPHEDHTDGAVTVGSMARSHRAAHLSISHTASVGIVTRRKQSNMEPSTDRHSTSIPVGNSPRYDREESPRGLGTSLSGGGSVVASYTRKGSRLAK</sequence>
<feature type="transmembrane region" description="Helical" evidence="2">
    <location>
        <begin position="215"/>
        <end position="235"/>
    </location>
</feature>
<dbReference type="Gene3D" id="1.20.1250.20">
    <property type="entry name" value="MFS general substrate transporter like domains"/>
    <property type="match status" value="1"/>
</dbReference>
<evidence type="ECO:0000256" key="1">
    <source>
        <dbReference type="SAM" id="MobiDB-lite"/>
    </source>
</evidence>
<feature type="transmembrane region" description="Helical" evidence="2">
    <location>
        <begin position="31"/>
        <end position="50"/>
    </location>
</feature>
<feature type="region of interest" description="Disordered" evidence="1">
    <location>
        <begin position="267"/>
        <end position="291"/>
    </location>
</feature>
<dbReference type="SUPFAM" id="SSF103473">
    <property type="entry name" value="MFS general substrate transporter"/>
    <property type="match status" value="1"/>
</dbReference>
<keyword evidence="2 3" id="KW-0812">Transmembrane</keyword>
<feature type="transmembrane region" description="Helical" evidence="2">
    <location>
        <begin position="424"/>
        <end position="448"/>
    </location>
</feature>
<feature type="transmembrane region" description="Helical" evidence="2">
    <location>
        <begin position="460"/>
        <end position="483"/>
    </location>
</feature>
<feature type="transmembrane region" description="Helical" evidence="2">
    <location>
        <begin position="62"/>
        <end position="80"/>
    </location>
</feature>
<feature type="transmembrane region" description="Helical" evidence="2">
    <location>
        <begin position="312"/>
        <end position="334"/>
    </location>
</feature>
<keyword evidence="2" id="KW-1133">Transmembrane helix</keyword>
<gene>
    <name evidence="3" type="ORF">BSAL_04715</name>
</gene>
<evidence type="ECO:0000256" key="2">
    <source>
        <dbReference type="SAM" id="Phobius"/>
    </source>
</evidence>
<dbReference type="AlphaFoldDB" id="A0A0S4IVQ2"/>
<organism evidence="3 4">
    <name type="scientific">Bodo saltans</name>
    <name type="common">Flagellated protozoan</name>
    <dbReference type="NCBI Taxonomy" id="75058"/>
    <lineage>
        <taxon>Eukaryota</taxon>
        <taxon>Discoba</taxon>
        <taxon>Euglenozoa</taxon>
        <taxon>Kinetoplastea</taxon>
        <taxon>Metakinetoplastina</taxon>
        <taxon>Eubodonida</taxon>
        <taxon>Bodonidae</taxon>
        <taxon>Bodo</taxon>
    </lineage>
</organism>
<feature type="transmembrane region" description="Helical" evidence="2">
    <location>
        <begin position="495"/>
        <end position="516"/>
    </location>
</feature>
<protein>
    <submittedName>
        <fullName evidence="3">Transmembrane protein, putative</fullName>
    </submittedName>
</protein>
<dbReference type="VEuPathDB" id="TriTrypDB:BSAL_04715"/>
<evidence type="ECO:0000313" key="3">
    <source>
        <dbReference type="EMBL" id="CUG04790.1"/>
    </source>
</evidence>
<name>A0A0S4IVQ2_BODSA</name>
<feature type="transmembrane region" description="Helical" evidence="2">
    <location>
        <begin position="387"/>
        <end position="404"/>
    </location>
</feature>
<dbReference type="InterPro" id="IPR036259">
    <property type="entry name" value="MFS_trans_sf"/>
</dbReference>
<feature type="transmembrane region" description="Helical" evidence="2">
    <location>
        <begin position="122"/>
        <end position="143"/>
    </location>
</feature>
<feature type="region of interest" description="Disordered" evidence="1">
    <location>
        <begin position="607"/>
        <end position="666"/>
    </location>
</feature>
<reference evidence="4" key="1">
    <citation type="submission" date="2015-09" db="EMBL/GenBank/DDBJ databases">
        <authorList>
            <consortium name="Pathogen Informatics"/>
        </authorList>
    </citation>
    <scope>NUCLEOTIDE SEQUENCE [LARGE SCALE GENOMIC DNA]</scope>
    <source>
        <strain evidence="4">Lake Konstanz</strain>
    </source>
</reference>
<dbReference type="Proteomes" id="UP000051952">
    <property type="component" value="Unassembled WGS sequence"/>
</dbReference>
<evidence type="ECO:0000313" key="4">
    <source>
        <dbReference type="Proteomes" id="UP000051952"/>
    </source>
</evidence>
<dbReference type="OMA" id="WTHCTIT"/>
<feature type="transmembrane region" description="Helical" evidence="2">
    <location>
        <begin position="354"/>
        <end position="375"/>
    </location>
</feature>
<proteinExistence type="predicted"/>
<keyword evidence="2" id="KW-0472">Membrane</keyword>
<dbReference type="OrthoDB" id="342705at2759"/>
<feature type="transmembrane region" description="Helical" evidence="2">
    <location>
        <begin position="87"/>
        <end position="110"/>
    </location>
</feature>
<accession>A0A0S4IVQ2</accession>